<evidence type="ECO:0008006" key="3">
    <source>
        <dbReference type="Google" id="ProtNLM"/>
    </source>
</evidence>
<keyword evidence="2" id="KW-1185">Reference proteome</keyword>
<name>A0A8A2VKR5_9EURY</name>
<organism evidence="1 2">
    <name type="scientific">Haloterrigena alkaliphila</name>
    <dbReference type="NCBI Taxonomy" id="2816475"/>
    <lineage>
        <taxon>Archaea</taxon>
        <taxon>Methanobacteriati</taxon>
        <taxon>Methanobacteriota</taxon>
        <taxon>Stenosarchaea group</taxon>
        <taxon>Halobacteria</taxon>
        <taxon>Halobacteriales</taxon>
        <taxon>Natrialbaceae</taxon>
        <taxon>Haloterrigena</taxon>
    </lineage>
</organism>
<accession>A0A8A2VKR5</accession>
<gene>
    <name evidence="1" type="ORF">J0X25_09135</name>
</gene>
<dbReference type="GeneID" id="63187466"/>
<proteinExistence type="predicted"/>
<dbReference type="Proteomes" id="UP000663203">
    <property type="component" value="Chromosome"/>
</dbReference>
<dbReference type="RefSeq" id="WP_207290810.1">
    <property type="nucleotide sequence ID" value="NZ_CP071462.1"/>
</dbReference>
<reference evidence="1 2" key="1">
    <citation type="submission" date="2021-03" db="EMBL/GenBank/DDBJ databases">
        <title>Haloterrigena longa sp. nov. and Haloterrigena limicola sp. nov., extremely halophilic archaea isolated from a salt lake.</title>
        <authorList>
            <person name="Henglin C."/>
        </authorList>
    </citation>
    <scope>NUCLEOTIDE SEQUENCE [LARGE SCALE GENOMIC DNA]</scope>
    <source>
        <strain evidence="1 2">KZCA68</strain>
    </source>
</reference>
<evidence type="ECO:0000313" key="1">
    <source>
        <dbReference type="EMBL" id="QSX01096.1"/>
    </source>
</evidence>
<dbReference type="EMBL" id="CP071462">
    <property type="protein sequence ID" value="QSX01096.1"/>
    <property type="molecule type" value="Genomic_DNA"/>
</dbReference>
<dbReference type="KEGG" id="hakz:J0X25_09135"/>
<dbReference type="AlphaFoldDB" id="A0A8A2VKR5"/>
<evidence type="ECO:0000313" key="2">
    <source>
        <dbReference type="Proteomes" id="UP000663203"/>
    </source>
</evidence>
<protein>
    <recommendedName>
        <fullName evidence="3">Homeodomain-like domain-containing protein</fullName>
    </recommendedName>
</protein>
<sequence>MDGSGLEHPSLIGGIFGDFSSENRLVAFNRLAQGDDIATIVEELDVTRSGVQHWIADWRDGNYLEEDSHDLTAYGRAVHGLLTEIDAKCGDLEEEAFAHRLRDTLTESDLSNDDVLRFTIREALRDRAVSRDDAEAIVNEVLDEADRDQE</sequence>